<dbReference type="PROSITE" id="PS50970">
    <property type="entry name" value="HCY"/>
    <property type="match status" value="1"/>
</dbReference>
<keyword evidence="11" id="KW-0479">Metal-binding</keyword>
<dbReference type="GO" id="GO:0046872">
    <property type="term" value="F:metal ion binding"/>
    <property type="evidence" value="ECO:0007669"/>
    <property type="project" value="UniProtKB-KW"/>
</dbReference>
<dbReference type="PANTHER" id="PTHR45833:SF1">
    <property type="entry name" value="METHIONINE SYNTHASE"/>
    <property type="match status" value="1"/>
</dbReference>
<dbReference type="GO" id="GO:0046653">
    <property type="term" value="P:tetrahydrofolate metabolic process"/>
    <property type="evidence" value="ECO:0007669"/>
    <property type="project" value="TreeGrafter"/>
</dbReference>
<comment type="pathway">
    <text evidence="3">Amino-acid biosynthesis; L-methionine biosynthesis via de novo pathway; L-methionine from L-homocysteine (MetH route): step 1/1.</text>
</comment>
<feature type="non-terminal residue" evidence="17">
    <location>
        <position position="1"/>
    </location>
</feature>
<evidence type="ECO:0000256" key="6">
    <source>
        <dbReference type="ARBA" id="ARBA00022603"/>
    </source>
</evidence>
<evidence type="ECO:0000256" key="8">
    <source>
        <dbReference type="ARBA" id="ARBA00022628"/>
    </source>
</evidence>
<dbReference type="EC" id="2.1.1.13" evidence="5"/>
<gene>
    <name evidence="17" type="ORF">METZ01_LOCUS450809</name>
</gene>
<accession>A0A382ZSB5</accession>
<dbReference type="GO" id="GO:0005829">
    <property type="term" value="C:cytosol"/>
    <property type="evidence" value="ECO:0007669"/>
    <property type="project" value="TreeGrafter"/>
</dbReference>
<comment type="similarity">
    <text evidence="4">Belongs to the vitamin-B12 dependent methionine synthase family.</text>
</comment>
<evidence type="ECO:0000256" key="2">
    <source>
        <dbReference type="ARBA" id="ARBA00001956"/>
    </source>
</evidence>
<evidence type="ECO:0000256" key="11">
    <source>
        <dbReference type="ARBA" id="ARBA00022723"/>
    </source>
</evidence>
<dbReference type="GO" id="GO:0008705">
    <property type="term" value="F:methionine synthase activity"/>
    <property type="evidence" value="ECO:0007669"/>
    <property type="project" value="UniProtKB-EC"/>
</dbReference>
<keyword evidence="8" id="KW-0846">Cobalamin</keyword>
<evidence type="ECO:0000259" key="16">
    <source>
        <dbReference type="PROSITE" id="PS50970"/>
    </source>
</evidence>
<evidence type="ECO:0000256" key="3">
    <source>
        <dbReference type="ARBA" id="ARBA00005178"/>
    </source>
</evidence>
<dbReference type="GO" id="GO:0032259">
    <property type="term" value="P:methylation"/>
    <property type="evidence" value="ECO:0007669"/>
    <property type="project" value="UniProtKB-KW"/>
</dbReference>
<evidence type="ECO:0000256" key="10">
    <source>
        <dbReference type="ARBA" id="ARBA00022691"/>
    </source>
</evidence>
<sequence length="256" mass="27492">NLISMSDYRLERIVKELNFEGARLAKQAVREIATESHPRFVAGALGPTNRTASISPDVSDPAQRATSFDELRLVYREAAEGLIDGGVDILLLETVFDTLNAKAALFALAELFEEKETAVPIMVSGTITDRSGRTLTGQTVEAFWCSVRHSAPMSVGLNCSFGAEELRPYVAELAAVADCLISAHPNAGLPNEFGEYDEPPDTTAEFLRGWAEEGLVNILGGCCGTTPAHIAAIVESVRGISTRSLPRQKRALTLSG</sequence>
<evidence type="ECO:0000256" key="4">
    <source>
        <dbReference type="ARBA" id="ARBA00010398"/>
    </source>
</evidence>
<dbReference type="InterPro" id="IPR003726">
    <property type="entry name" value="HCY_dom"/>
</dbReference>
<dbReference type="SUPFAM" id="SSF82282">
    <property type="entry name" value="Homocysteine S-methyltransferase"/>
    <property type="match status" value="1"/>
</dbReference>
<keyword evidence="10" id="KW-0949">S-adenosyl-L-methionine</keyword>
<evidence type="ECO:0000256" key="1">
    <source>
        <dbReference type="ARBA" id="ARBA00001947"/>
    </source>
</evidence>
<dbReference type="Gene3D" id="3.20.20.330">
    <property type="entry name" value="Homocysteine-binding-like domain"/>
    <property type="match status" value="1"/>
</dbReference>
<dbReference type="PANTHER" id="PTHR45833">
    <property type="entry name" value="METHIONINE SYNTHASE"/>
    <property type="match status" value="1"/>
</dbReference>
<keyword evidence="13" id="KW-0486">Methionine biosynthesis</keyword>
<keyword evidence="7" id="KW-0028">Amino-acid biosynthesis</keyword>
<feature type="domain" description="Hcy-binding" evidence="16">
    <location>
        <begin position="1"/>
        <end position="237"/>
    </location>
</feature>
<name>A0A382ZSB5_9ZZZZ</name>
<dbReference type="GO" id="GO:0050667">
    <property type="term" value="P:homocysteine metabolic process"/>
    <property type="evidence" value="ECO:0007669"/>
    <property type="project" value="TreeGrafter"/>
</dbReference>
<comment type="cofactor">
    <cofactor evidence="2">
        <name>methylcob(III)alamin</name>
        <dbReference type="ChEBI" id="CHEBI:28115"/>
    </cofactor>
</comment>
<keyword evidence="14" id="KW-0170">Cobalt</keyword>
<dbReference type="FunFam" id="3.20.20.330:FF:000001">
    <property type="entry name" value="Methionine synthase"/>
    <property type="match status" value="1"/>
</dbReference>
<evidence type="ECO:0000256" key="13">
    <source>
        <dbReference type="ARBA" id="ARBA00023167"/>
    </source>
</evidence>
<comment type="cofactor">
    <cofactor evidence="1">
        <name>Zn(2+)</name>
        <dbReference type="ChEBI" id="CHEBI:29105"/>
    </cofactor>
</comment>
<evidence type="ECO:0000256" key="12">
    <source>
        <dbReference type="ARBA" id="ARBA00022833"/>
    </source>
</evidence>
<evidence type="ECO:0000256" key="15">
    <source>
        <dbReference type="ARBA" id="ARBA00031040"/>
    </source>
</evidence>
<evidence type="ECO:0000256" key="9">
    <source>
        <dbReference type="ARBA" id="ARBA00022679"/>
    </source>
</evidence>
<evidence type="ECO:0000256" key="14">
    <source>
        <dbReference type="ARBA" id="ARBA00023285"/>
    </source>
</evidence>
<feature type="non-terminal residue" evidence="17">
    <location>
        <position position="256"/>
    </location>
</feature>
<evidence type="ECO:0000313" key="17">
    <source>
        <dbReference type="EMBL" id="SVD97955.1"/>
    </source>
</evidence>
<dbReference type="Pfam" id="PF02574">
    <property type="entry name" value="S-methyl_trans"/>
    <property type="match status" value="1"/>
</dbReference>
<dbReference type="InterPro" id="IPR050554">
    <property type="entry name" value="Met_Synthase/Corrinoid"/>
</dbReference>
<organism evidence="17">
    <name type="scientific">marine metagenome</name>
    <dbReference type="NCBI Taxonomy" id="408172"/>
    <lineage>
        <taxon>unclassified sequences</taxon>
        <taxon>metagenomes</taxon>
        <taxon>ecological metagenomes</taxon>
    </lineage>
</organism>
<reference evidence="17" key="1">
    <citation type="submission" date="2018-05" db="EMBL/GenBank/DDBJ databases">
        <authorList>
            <person name="Lanie J.A."/>
            <person name="Ng W.-L."/>
            <person name="Kazmierczak K.M."/>
            <person name="Andrzejewski T.M."/>
            <person name="Davidsen T.M."/>
            <person name="Wayne K.J."/>
            <person name="Tettelin H."/>
            <person name="Glass J.I."/>
            <person name="Rusch D."/>
            <person name="Podicherti R."/>
            <person name="Tsui H.-C.T."/>
            <person name="Winkler M.E."/>
        </authorList>
    </citation>
    <scope>NUCLEOTIDE SEQUENCE</scope>
</reference>
<proteinExistence type="inferred from homology"/>
<evidence type="ECO:0000256" key="5">
    <source>
        <dbReference type="ARBA" id="ARBA00012032"/>
    </source>
</evidence>
<evidence type="ECO:0000256" key="7">
    <source>
        <dbReference type="ARBA" id="ARBA00022605"/>
    </source>
</evidence>
<dbReference type="AlphaFoldDB" id="A0A382ZSB5"/>
<dbReference type="GO" id="GO:0031419">
    <property type="term" value="F:cobalamin binding"/>
    <property type="evidence" value="ECO:0007669"/>
    <property type="project" value="UniProtKB-KW"/>
</dbReference>
<dbReference type="EMBL" id="UINC01185970">
    <property type="protein sequence ID" value="SVD97955.1"/>
    <property type="molecule type" value="Genomic_DNA"/>
</dbReference>
<keyword evidence="9" id="KW-0808">Transferase</keyword>
<dbReference type="InterPro" id="IPR036589">
    <property type="entry name" value="HCY_dom_sf"/>
</dbReference>
<keyword evidence="12" id="KW-0862">Zinc</keyword>
<keyword evidence="6" id="KW-0489">Methyltransferase</keyword>
<protein>
    <recommendedName>
        <fullName evidence="5">methionine synthase</fullName>
        <ecNumber evidence="5">2.1.1.13</ecNumber>
    </recommendedName>
    <alternativeName>
        <fullName evidence="15">5-methyltetrahydrofolate--homocysteine methyltransferase</fullName>
    </alternativeName>
</protein>